<feature type="transmembrane region" description="Helical" evidence="9">
    <location>
        <begin position="130"/>
        <end position="151"/>
    </location>
</feature>
<evidence type="ECO:0000256" key="9">
    <source>
        <dbReference type="RuleBase" id="RU910715"/>
    </source>
</evidence>
<keyword evidence="5 9" id="KW-0812">Transmembrane</keyword>
<feature type="transmembrane region" description="Helical" evidence="9">
    <location>
        <begin position="70"/>
        <end position="93"/>
    </location>
</feature>
<dbReference type="Proteomes" id="UP001054252">
    <property type="component" value="Unassembled WGS sequence"/>
</dbReference>
<accession>A0AAV5J895</accession>
<comment type="caution">
    <text evidence="11">The sequence shown here is derived from an EMBL/GenBank/DDBJ whole genome shotgun (WGS) entry which is preliminary data.</text>
</comment>
<dbReference type="InterPro" id="IPR004316">
    <property type="entry name" value="SWEET_rpt"/>
</dbReference>
<dbReference type="EMBL" id="BPVZ01000028">
    <property type="protein sequence ID" value="GKV07679.1"/>
    <property type="molecule type" value="Genomic_DNA"/>
</dbReference>
<feature type="transmembrane region" description="Helical" evidence="9">
    <location>
        <begin position="6"/>
        <end position="24"/>
    </location>
</feature>
<sequence length="239" mass="26789">MLSVNAAHNIVGIIGNVISFGLFLSPVPTFWRIIKKKDVEEFQPIPYLATVLNCLFWVLYGLPIVKKDNILVFTINLFGFIVEMIYVGIYLLYSEKKKRNRVLLILGGESVFFVVMVLIAMLAFKFKNRALFVGIICDVFNIIMYGSPLAVWRKVIMTKSVEYMPFFLSLAGFANGCIWTTYALIKFDLFILISNGLGAILGGIQLILYACYYPSTPKKNKGKDAGKPSEVQLAGQNAV</sequence>
<comment type="similarity">
    <text evidence="2 9">Belongs to the SWEET sugar transporter family.</text>
</comment>
<evidence type="ECO:0000256" key="2">
    <source>
        <dbReference type="ARBA" id="ARBA00007809"/>
    </source>
</evidence>
<dbReference type="PANTHER" id="PTHR10791:SF236">
    <property type="entry name" value="BIDIRECTIONAL SUGAR TRANSPORTER SWEET8"/>
    <property type="match status" value="1"/>
</dbReference>
<proteinExistence type="inferred from homology"/>
<evidence type="ECO:0000256" key="7">
    <source>
        <dbReference type="ARBA" id="ARBA00022989"/>
    </source>
</evidence>
<feature type="transmembrane region" description="Helical" evidence="9">
    <location>
        <begin position="163"/>
        <end position="185"/>
    </location>
</feature>
<evidence type="ECO:0000313" key="12">
    <source>
        <dbReference type="Proteomes" id="UP001054252"/>
    </source>
</evidence>
<organism evidence="11 12">
    <name type="scientific">Rubroshorea leprosula</name>
    <dbReference type="NCBI Taxonomy" id="152421"/>
    <lineage>
        <taxon>Eukaryota</taxon>
        <taxon>Viridiplantae</taxon>
        <taxon>Streptophyta</taxon>
        <taxon>Embryophyta</taxon>
        <taxon>Tracheophyta</taxon>
        <taxon>Spermatophyta</taxon>
        <taxon>Magnoliopsida</taxon>
        <taxon>eudicotyledons</taxon>
        <taxon>Gunneridae</taxon>
        <taxon>Pentapetalae</taxon>
        <taxon>rosids</taxon>
        <taxon>malvids</taxon>
        <taxon>Malvales</taxon>
        <taxon>Dipterocarpaceae</taxon>
        <taxon>Rubroshorea</taxon>
    </lineage>
</organism>
<dbReference type="AlphaFoldDB" id="A0AAV5J895"/>
<keyword evidence="4 9" id="KW-0762">Sugar transport</keyword>
<keyword evidence="3 9" id="KW-0813">Transport</keyword>
<dbReference type="GO" id="GO:0051119">
    <property type="term" value="F:sugar transmembrane transporter activity"/>
    <property type="evidence" value="ECO:0007669"/>
    <property type="project" value="InterPro"/>
</dbReference>
<name>A0AAV5J895_9ROSI</name>
<dbReference type="InterPro" id="IPR047664">
    <property type="entry name" value="SWEET"/>
</dbReference>
<comment type="subcellular location">
    <subcellularLocation>
        <location evidence="9">Cell membrane</location>
        <topology evidence="9">Multi-pass membrane protein</topology>
    </subcellularLocation>
    <subcellularLocation>
        <location evidence="1">Endomembrane system</location>
        <topology evidence="1">Multi-pass membrane protein</topology>
    </subcellularLocation>
</comment>
<feature type="region of interest" description="Disordered" evidence="10">
    <location>
        <begin position="219"/>
        <end position="239"/>
    </location>
</feature>
<keyword evidence="6" id="KW-0677">Repeat</keyword>
<evidence type="ECO:0000256" key="5">
    <source>
        <dbReference type="ARBA" id="ARBA00022692"/>
    </source>
</evidence>
<dbReference type="FunFam" id="1.20.1280.290:FF:000002">
    <property type="entry name" value="Bidirectional sugar transporter SWEET"/>
    <property type="match status" value="1"/>
</dbReference>
<feature type="transmembrane region" description="Helical" evidence="9">
    <location>
        <begin position="102"/>
        <end position="124"/>
    </location>
</feature>
<keyword evidence="12" id="KW-1185">Reference proteome</keyword>
<comment type="function">
    <text evidence="9">Mediates both low-affinity uptake and efflux of sugar across the membrane.</text>
</comment>
<dbReference type="PANTHER" id="PTHR10791">
    <property type="entry name" value="RAG1-ACTIVATING PROTEIN 1"/>
    <property type="match status" value="1"/>
</dbReference>
<gene>
    <name evidence="11" type="ORF">SLEP1_g19425</name>
</gene>
<dbReference type="Pfam" id="PF03083">
    <property type="entry name" value="MtN3_slv"/>
    <property type="match status" value="2"/>
</dbReference>
<keyword evidence="7 9" id="KW-1133">Transmembrane helix</keyword>
<evidence type="ECO:0000256" key="6">
    <source>
        <dbReference type="ARBA" id="ARBA00022737"/>
    </source>
</evidence>
<keyword evidence="8 9" id="KW-0472">Membrane</keyword>
<evidence type="ECO:0000256" key="1">
    <source>
        <dbReference type="ARBA" id="ARBA00004127"/>
    </source>
</evidence>
<evidence type="ECO:0000313" key="11">
    <source>
        <dbReference type="EMBL" id="GKV07679.1"/>
    </source>
</evidence>
<evidence type="ECO:0000256" key="3">
    <source>
        <dbReference type="ARBA" id="ARBA00022448"/>
    </source>
</evidence>
<dbReference type="GO" id="GO:0005886">
    <property type="term" value="C:plasma membrane"/>
    <property type="evidence" value="ECO:0007669"/>
    <property type="project" value="UniProtKB-SubCell"/>
</dbReference>
<reference evidence="11 12" key="1">
    <citation type="journal article" date="2021" name="Commun. Biol.">
        <title>The genome of Shorea leprosula (Dipterocarpaceae) highlights the ecological relevance of drought in aseasonal tropical rainforests.</title>
        <authorList>
            <person name="Ng K.K.S."/>
            <person name="Kobayashi M.J."/>
            <person name="Fawcett J.A."/>
            <person name="Hatakeyama M."/>
            <person name="Paape T."/>
            <person name="Ng C.H."/>
            <person name="Ang C.C."/>
            <person name="Tnah L.H."/>
            <person name="Lee C.T."/>
            <person name="Nishiyama T."/>
            <person name="Sese J."/>
            <person name="O'Brien M.J."/>
            <person name="Copetti D."/>
            <person name="Mohd Noor M.I."/>
            <person name="Ong R.C."/>
            <person name="Putra M."/>
            <person name="Sireger I.Z."/>
            <person name="Indrioko S."/>
            <person name="Kosugi Y."/>
            <person name="Izuno A."/>
            <person name="Isagi Y."/>
            <person name="Lee S.L."/>
            <person name="Shimizu K.K."/>
        </authorList>
    </citation>
    <scope>NUCLEOTIDE SEQUENCE [LARGE SCALE GENOMIC DNA]</scope>
    <source>
        <strain evidence="11">214</strain>
    </source>
</reference>
<dbReference type="GO" id="GO:0012505">
    <property type="term" value="C:endomembrane system"/>
    <property type="evidence" value="ECO:0007669"/>
    <property type="project" value="UniProtKB-SubCell"/>
</dbReference>
<dbReference type="Gene3D" id="1.20.1280.290">
    <property type="match status" value="2"/>
</dbReference>
<dbReference type="GO" id="GO:0051260">
    <property type="term" value="P:protein homooligomerization"/>
    <property type="evidence" value="ECO:0007669"/>
    <property type="project" value="UniProtKB-ARBA"/>
</dbReference>
<evidence type="ECO:0000256" key="4">
    <source>
        <dbReference type="ARBA" id="ARBA00022597"/>
    </source>
</evidence>
<feature type="transmembrane region" description="Helical" evidence="9">
    <location>
        <begin position="45"/>
        <end position="64"/>
    </location>
</feature>
<feature type="transmembrane region" description="Helical" evidence="9">
    <location>
        <begin position="191"/>
        <end position="213"/>
    </location>
</feature>
<dbReference type="FunFam" id="1.20.1280.290:FF:000001">
    <property type="entry name" value="Bidirectional sugar transporter SWEET"/>
    <property type="match status" value="1"/>
</dbReference>
<evidence type="ECO:0000256" key="8">
    <source>
        <dbReference type="ARBA" id="ARBA00023136"/>
    </source>
</evidence>
<protein>
    <recommendedName>
        <fullName evidence="9">Bidirectional sugar transporter SWEET</fullName>
    </recommendedName>
</protein>
<evidence type="ECO:0000256" key="10">
    <source>
        <dbReference type="SAM" id="MobiDB-lite"/>
    </source>
</evidence>